<protein>
    <recommendedName>
        <fullName evidence="2 4">Flagellin</fullName>
    </recommendedName>
</protein>
<name>Q97IT5_CLOAB</name>
<evidence type="ECO:0000259" key="7">
    <source>
        <dbReference type="Pfam" id="PF00700"/>
    </source>
</evidence>
<keyword evidence="8" id="KW-0282">Flagellum</keyword>
<comment type="subcellular location">
    <subcellularLocation>
        <location evidence="4">Secreted</location>
    </subcellularLocation>
    <subcellularLocation>
        <location evidence="4">Bacterial flagellum</location>
    </subcellularLocation>
</comment>
<keyword evidence="9" id="KW-1185">Reference proteome</keyword>
<dbReference type="Gene3D" id="1.20.1330.10">
    <property type="entry name" value="f41 fragment of flagellin, N-terminal domain"/>
    <property type="match status" value="1"/>
</dbReference>
<comment type="similarity">
    <text evidence="1 4">Belongs to the bacterial flagellin family.</text>
</comment>
<evidence type="ECO:0000256" key="2">
    <source>
        <dbReference type="ARBA" id="ARBA00020110"/>
    </source>
</evidence>
<keyword evidence="8" id="KW-0966">Cell projection</keyword>
<dbReference type="GO" id="GO:0005198">
    <property type="term" value="F:structural molecule activity"/>
    <property type="evidence" value="ECO:0007669"/>
    <property type="project" value="UniProtKB-UniRule"/>
</dbReference>
<dbReference type="PANTHER" id="PTHR42792">
    <property type="entry name" value="FLAGELLIN"/>
    <property type="match status" value="1"/>
</dbReference>
<dbReference type="GeneID" id="44998054"/>
<dbReference type="RefSeq" id="WP_010964863.1">
    <property type="nucleotide sequence ID" value="NC_003030.1"/>
</dbReference>
<dbReference type="PANTHER" id="PTHR42792:SF2">
    <property type="entry name" value="FLAGELLIN"/>
    <property type="match status" value="1"/>
</dbReference>
<feature type="domain" description="Flagellin N-terminal" evidence="6">
    <location>
        <begin position="3"/>
        <end position="139"/>
    </location>
</feature>
<evidence type="ECO:0000313" key="9">
    <source>
        <dbReference type="Proteomes" id="UP000000814"/>
    </source>
</evidence>
<keyword evidence="5" id="KW-0175">Coiled coil</keyword>
<dbReference type="OrthoDB" id="9796789at2"/>
<evidence type="ECO:0000256" key="4">
    <source>
        <dbReference type="RuleBase" id="RU362073"/>
    </source>
</evidence>
<dbReference type="Pfam" id="PF00669">
    <property type="entry name" value="Flagellin_N"/>
    <property type="match status" value="1"/>
</dbReference>
<dbReference type="PRINTS" id="PR00207">
    <property type="entry name" value="FLAGELLIN"/>
</dbReference>
<dbReference type="InterPro" id="IPR046358">
    <property type="entry name" value="Flagellin_C"/>
</dbReference>
<dbReference type="InterPro" id="IPR001492">
    <property type="entry name" value="Flagellin"/>
</dbReference>
<gene>
    <name evidence="8" type="ordered locus">CA_C1555</name>
</gene>
<proteinExistence type="inferred from homology"/>
<evidence type="ECO:0000256" key="5">
    <source>
        <dbReference type="SAM" id="Coils"/>
    </source>
</evidence>
<dbReference type="HOGENOM" id="CLU_011142_2_3_9"/>
<dbReference type="eggNOG" id="COG1344">
    <property type="taxonomic scope" value="Bacteria"/>
</dbReference>
<dbReference type="GO" id="GO:0005576">
    <property type="term" value="C:extracellular region"/>
    <property type="evidence" value="ECO:0007669"/>
    <property type="project" value="UniProtKB-SubCell"/>
</dbReference>
<evidence type="ECO:0000256" key="1">
    <source>
        <dbReference type="ARBA" id="ARBA00005709"/>
    </source>
</evidence>
<dbReference type="EMBL" id="AE001437">
    <property type="protein sequence ID" value="AAK79522.1"/>
    <property type="molecule type" value="Genomic_DNA"/>
</dbReference>
<evidence type="ECO:0000256" key="3">
    <source>
        <dbReference type="ARBA" id="ARBA00023143"/>
    </source>
</evidence>
<dbReference type="PIR" id="G97091">
    <property type="entry name" value="G97091"/>
</dbReference>
<keyword evidence="8" id="KW-0969">Cilium</keyword>
<comment type="function">
    <text evidence="4">Flagellin is the subunit protein which polymerizes to form the filaments of bacterial flagella.</text>
</comment>
<dbReference type="KEGG" id="cac:CA_C1555"/>
<keyword evidence="4" id="KW-0964">Secreted</keyword>
<dbReference type="GO" id="GO:0009288">
    <property type="term" value="C:bacterial-type flagellum"/>
    <property type="evidence" value="ECO:0007669"/>
    <property type="project" value="UniProtKB-SubCell"/>
</dbReference>
<dbReference type="STRING" id="272562.CA_C1555"/>
<feature type="domain" description="Flagellin C-terminal" evidence="7">
    <location>
        <begin position="191"/>
        <end position="275"/>
    </location>
</feature>
<dbReference type="Gene3D" id="6.10.10.10">
    <property type="entry name" value="Flagellar export chaperone, C-terminal domain"/>
    <property type="match status" value="1"/>
</dbReference>
<reference evidence="8 9" key="1">
    <citation type="journal article" date="2001" name="J. Bacteriol.">
        <title>Genome sequence and comparative analysis of the solvent-producing bacterium Clostridium acetobutylicum.</title>
        <authorList>
            <person name="Nolling J."/>
            <person name="Breton G."/>
            <person name="Omelchenko M.V."/>
            <person name="Makarova K.S."/>
            <person name="Zeng Q."/>
            <person name="Gibson R."/>
            <person name="Lee H.M."/>
            <person name="Dubois J."/>
            <person name="Qiu D."/>
            <person name="Hitti J."/>
            <person name="Wolf Y.I."/>
            <person name="Tatusov R.L."/>
            <person name="Sabathe F."/>
            <person name="Doucette-Stamm L."/>
            <person name="Soucaille P."/>
            <person name="Daly M.J."/>
            <person name="Bennett G.N."/>
            <person name="Koonin E.V."/>
            <person name="Smith D.R."/>
        </authorList>
    </citation>
    <scope>NUCLEOTIDE SEQUENCE [LARGE SCALE GENOMIC DNA]</scope>
    <source>
        <strain evidence="9">ATCC 824 / DSM 792 / JCM 1419 / LMG 5710 / VKM B-1787</strain>
    </source>
</reference>
<keyword evidence="3 4" id="KW-0975">Bacterial flagellum</keyword>
<evidence type="ECO:0000259" key="6">
    <source>
        <dbReference type="Pfam" id="PF00669"/>
    </source>
</evidence>
<dbReference type="InterPro" id="IPR001029">
    <property type="entry name" value="Flagellin_N"/>
</dbReference>
<organism evidence="8 9">
    <name type="scientific">Clostridium acetobutylicum (strain ATCC 824 / DSM 792 / JCM 1419 / IAM 19013 / LMG 5710 / NBRC 13948 / NRRL B-527 / VKM B-1787 / 2291 / W)</name>
    <dbReference type="NCBI Taxonomy" id="272562"/>
    <lineage>
        <taxon>Bacteria</taxon>
        <taxon>Bacillati</taxon>
        <taxon>Bacillota</taxon>
        <taxon>Clostridia</taxon>
        <taxon>Eubacteriales</taxon>
        <taxon>Clostridiaceae</taxon>
        <taxon>Clostridium</taxon>
    </lineage>
</organism>
<dbReference type="SUPFAM" id="SSF64518">
    <property type="entry name" value="Phase 1 flagellin"/>
    <property type="match status" value="1"/>
</dbReference>
<evidence type="ECO:0000313" key="8">
    <source>
        <dbReference type="EMBL" id="AAK79522.1"/>
    </source>
</evidence>
<sequence length="278" mass="30755">MIIAHNLNAAKILYYSNINEKYFNEASLKLSSGLRINSAKDDPAGLGISERMKAQIRGLNASKRNLEDGFSMLQTAEGGLNEAENILQRMNELAVQAANGTNCSLDRNSIKDELKQLEDEVKHISVSINFNGIDLLSASSHVTIQGGPNSSPCDFLNIDMSYFNIGRSLADIINGTKINVDTPQNAKSSISVIQQAINSVSRSRAEIGSYENRIDFRINNLENEECNLTSSYSRITDVDMAEETMEYFKYSILSKASDILMAQALQEPKQVLKLLQMS</sequence>
<dbReference type="InterPro" id="IPR042187">
    <property type="entry name" value="Flagellin_C_sub2"/>
</dbReference>
<accession>Q97IT5</accession>
<dbReference type="PATRIC" id="fig|272562.8.peg.1757"/>
<dbReference type="Pfam" id="PF00700">
    <property type="entry name" value="Flagellin_C"/>
    <property type="match status" value="1"/>
</dbReference>
<dbReference type="AlphaFoldDB" id="Q97IT5"/>
<feature type="coiled-coil region" evidence="5">
    <location>
        <begin position="73"/>
        <end position="127"/>
    </location>
</feature>
<dbReference type="Proteomes" id="UP000000814">
    <property type="component" value="Chromosome"/>
</dbReference>